<feature type="transmembrane region" description="Helical" evidence="5">
    <location>
        <begin position="35"/>
        <end position="55"/>
    </location>
</feature>
<dbReference type="InterPro" id="IPR049453">
    <property type="entry name" value="Memb_transporter_dom"/>
</dbReference>
<keyword evidence="4 5" id="KW-0472">Membrane</keyword>
<evidence type="ECO:0000256" key="3">
    <source>
        <dbReference type="ARBA" id="ARBA00022989"/>
    </source>
</evidence>
<feature type="transmembrane region" description="Helical" evidence="5">
    <location>
        <begin position="91"/>
        <end position="109"/>
    </location>
</feature>
<evidence type="ECO:0000313" key="7">
    <source>
        <dbReference type="EMBL" id="MTH59371.1"/>
    </source>
</evidence>
<feature type="transmembrane region" description="Helical" evidence="5">
    <location>
        <begin position="300"/>
        <end position="318"/>
    </location>
</feature>
<reference evidence="7 8" key="1">
    <citation type="submission" date="2019-11" db="EMBL/GenBank/DDBJ databases">
        <authorList>
            <person name="Dong K."/>
        </authorList>
    </citation>
    <scope>NUCLEOTIDE SEQUENCE [LARGE SCALE GENOMIC DNA]</scope>
    <source>
        <strain evidence="7 8">NBRC 112902</strain>
    </source>
</reference>
<evidence type="ECO:0000256" key="1">
    <source>
        <dbReference type="ARBA" id="ARBA00004141"/>
    </source>
</evidence>
<feature type="domain" description="Integral membrane bound transporter" evidence="6">
    <location>
        <begin position="217"/>
        <end position="344"/>
    </location>
</feature>
<keyword evidence="3 5" id="KW-1133">Transmembrane helix</keyword>
<feature type="transmembrane region" description="Helical" evidence="5">
    <location>
        <begin position="227"/>
        <end position="246"/>
    </location>
</feature>
<comment type="caution">
    <text evidence="7">The sequence shown here is derived from an EMBL/GenBank/DDBJ whole genome shotgun (WGS) entry which is preliminary data.</text>
</comment>
<proteinExistence type="predicted"/>
<gene>
    <name evidence="7" type="ORF">GL300_09115</name>
</gene>
<organism evidence="7 8">
    <name type="scientific">Paracoccus litorisediminis</name>
    <dbReference type="NCBI Taxonomy" id="2006130"/>
    <lineage>
        <taxon>Bacteria</taxon>
        <taxon>Pseudomonadati</taxon>
        <taxon>Pseudomonadota</taxon>
        <taxon>Alphaproteobacteria</taxon>
        <taxon>Rhodobacterales</taxon>
        <taxon>Paracoccaceae</taxon>
        <taxon>Paracoccus</taxon>
    </lineage>
</organism>
<feature type="transmembrane region" description="Helical" evidence="5">
    <location>
        <begin position="61"/>
        <end position="79"/>
    </location>
</feature>
<dbReference type="OrthoDB" id="581879at2"/>
<dbReference type="Pfam" id="PF13515">
    <property type="entry name" value="FUSC_2"/>
    <property type="match status" value="1"/>
</dbReference>
<comment type="subcellular location">
    <subcellularLocation>
        <location evidence="1">Membrane</location>
        <topology evidence="1">Multi-pass membrane protein</topology>
    </subcellularLocation>
</comment>
<keyword evidence="8" id="KW-1185">Reference proteome</keyword>
<feature type="transmembrane region" description="Helical" evidence="5">
    <location>
        <begin position="330"/>
        <end position="351"/>
    </location>
</feature>
<dbReference type="AlphaFoldDB" id="A0A844HNR7"/>
<name>A0A844HNR7_9RHOB</name>
<sequence>MTQTLSRRAATRHLLRPLHLRDSLTLARQPSLRNAALAGSQAALTLAIALPLVHLSPWHGLTGFAALGALVALFGRFAPEGQRARVLLQSGALQVLAVLSMSLAVWLGLSANGQLTLLALASGVLFFATTTWRLGPPGVLIFVFAAGAAMGHPVTLPEIFGRVAATGLVAVLAWAVCTLTEVLRHAAGPDRPLPVEPVRPLGHRLTASARVVLGAGIAAFASDMAGAAHPAWAAMGAIVVIQGPFLHVSMSRALQRMAGTVAGALLVWLILQADPSFWVLIVVLAMLQITTELIIGTNYGLGQILVTPMALLMSYLAMPQASGAAMASERVLDTLAGVVIGMLVAIVLSTLDDRAHLARHHDARMAG</sequence>
<evidence type="ECO:0000256" key="2">
    <source>
        <dbReference type="ARBA" id="ARBA00022692"/>
    </source>
</evidence>
<dbReference type="GO" id="GO:0016020">
    <property type="term" value="C:membrane"/>
    <property type="evidence" value="ECO:0007669"/>
    <property type="project" value="UniProtKB-SubCell"/>
</dbReference>
<keyword evidence="2 5" id="KW-0812">Transmembrane</keyword>
<dbReference type="EMBL" id="WMIG01000003">
    <property type="protein sequence ID" value="MTH59371.1"/>
    <property type="molecule type" value="Genomic_DNA"/>
</dbReference>
<evidence type="ECO:0000259" key="6">
    <source>
        <dbReference type="Pfam" id="PF13515"/>
    </source>
</evidence>
<evidence type="ECO:0000313" key="8">
    <source>
        <dbReference type="Proteomes" id="UP000449846"/>
    </source>
</evidence>
<evidence type="ECO:0000256" key="4">
    <source>
        <dbReference type="ARBA" id="ARBA00023136"/>
    </source>
</evidence>
<evidence type="ECO:0000256" key="5">
    <source>
        <dbReference type="SAM" id="Phobius"/>
    </source>
</evidence>
<dbReference type="RefSeq" id="WP_155039318.1">
    <property type="nucleotide sequence ID" value="NZ_JBHGCD010000003.1"/>
</dbReference>
<accession>A0A844HNR7</accession>
<dbReference type="Proteomes" id="UP000449846">
    <property type="component" value="Unassembled WGS sequence"/>
</dbReference>
<protein>
    <submittedName>
        <fullName evidence="7">FUSC family protein</fullName>
    </submittedName>
</protein>